<dbReference type="Gene3D" id="3.40.30.10">
    <property type="entry name" value="Glutaredoxin"/>
    <property type="match status" value="1"/>
</dbReference>
<dbReference type="PANTHER" id="PTHR13887:SF41">
    <property type="entry name" value="THIOREDOXIN SUPERFAMILY PROTEIN"/>
    <property type="match status" value="1"/>
</dbReference>
<proteinExistence type="predicted"/>
<evidence type="ECO:0000313" key="3">
    <source>
        <dbReference type="Proteomes" id="UP000253551"/>
    </source>
</evidence>
<dbReference type="Proteomes" id="UP000253551">
    <property type="component" value="Unassembled WGS sequence"/>
</dbReference>
<name>A0A367KB56_RHIST</name>
<dbReference type="PANTHER" id="PTHR13887">
    <property type="entry name" value="GLUTATHIONE S-TRANSFERASE KAPPA"/>
    <property type="match status" value="1"/>
</dbReference>
<dbReference type="OrthoDB" id="1930760at2759"/>
<evidence type="ECO:0000259" key="1">
    <source>
        <dbReference type="Pfam" id="PF01323"/>
    </source>
</evidence>
<dbReference type="SUPFAM" id="SSF52833">
    <property type="entry name" value="Thioredoxin-like"/>
    <property type="match status" value="1"/>
</dbReference>
<protein>
    <recommendedName>
        <fullName evidence="1">DSBA-like thioredoxin domain-containing protein</fullName>
    </recommendedName>
</protein>
<evidence type="ECO:0000313" key="2">
    <source>
        <dbReference type="EMBL" id="RCH99462.1"/>
    </source>
</evidence>
<dbReference type="GO" id="GO:0016491">
    <property type="term" value="F:oxidoreductase activity"/>
    <property type="evidence" value="ECO:0007669"/>
    <property type="project" value="InterPro"/>
</dbReference>
<dbReference type="InterPro" id="IPR001853">
    <property type="entry name" value="DSBA-like_thioredoxin_dom"/>
</dbReference>
<dbReference type="Pfam" id="PF01323">
    <property type="entry name" value="DSBA"/>
    <property type="match status" value="1"/>
</dbReference>
<dbReference type="CDD" id="cd03024">
    <property type="entry name" value="DsbA_FrnE"/>
    <property type="match status" value="1"/>
</dbReference>
<comment type="caution">
    <text evidence="2">The sequence shown here is derived from an EMBL/GenBank/DDBJ whole genome shotgun (WGS) entry which is preliminary data.</text>
</comment>
<dbReference type="InterPro" id="IPR036249">
    <property type="entry name" value="Thioredoxin-like_sf"/>
</dbReference>
<dbReference type="EMBL" id="PJQM01001947">
    <property type="protein sequence ID" value="RCH99462.1"/>
    <property type="molecule type" value="Genomic_DNA"/>
</dbReference>
<dbReference type="AlphaFoldDB" id="A0A367KB56"/>
<gene>
    <name evidence="2" type="ORF">CU098_003840</name>
</gene>
<organism evidence="2 3">
    <name type="scientific">Rhizopus stolonifer</name>
    <name type="common">Rhizopus nigricans</name>
    <dbReference type="NCBI Taxonomy" id="4846"/>
    <lineage>
        <taxon>Eukaryota</taxon>
        <taxon>Fungi</taxon>
        <taxon>Fungi incertae sedis</taxon>
        <taxon>Mucoromycota</taxon>
        <taxon>Mucoromycotina</taxon>
        <taxon>Mucoromycetes</taxon>
        <taxon>Mucorales</taxon>
        <taxon>Mucorineae</taxon>
        <taxon>Rhizopodaceae</taxon>
        <taxon>Rhizopus</taxon>
    </lineage>
</organism>
<feature type="domain" description="DSBA-like thioredoxin" evidence="1">
    <location>
        <begin position="7"/>
        <end position="204"/>
    </location>
</feature>
<reference evidence="2 3" key="1">
    <citation type="journal article" date="2018" name="G3 (Bethesda)">
        <title>Phylogenetic and Phylogenomic Definition of Rhizopus Species.</title>
        <authorList>
            <person name="Gryganskyi A.P."/>
            <person name="Golan J."/>
            <person name="Dolatabadi S."/>
            <person name="Mondo S."/>
            <person name="Robb S."/>
            <person name="Idnurm A."/>
            <person name="Muszewska A."/>
            <person name="Steczkiewicz K."/>
            <person name="Masonjones S."/>
            <person name="Liao H.L."/>
            <person name="Gajdeczka M.T."/>
            <person name="Anike F."/>
            <person name="Vuek A."/>
            <person name="Anishchenko I.M."/>
            <person name="Voigt K."/>
            <person name="de Hoog G.S."/>
            <person name="Smith M.E."/>
            <person name="Heitman J."/>
            <person name="Vilgalys R."/>
            <person name="Stajich J.E."/>
        </authorList>
    </citation>
    <scope>NUCLEOTIDE SEQUENCE [LARGE SCALE GENOMIC DNA]</scope>
    <source>
        <strain evidence="2 3">LSU 92-RS-03</strain>
    </source>
</reference>
<keyword evidence="3" id="KW-1185">Reference proteome</keyword>
<accession>A0A367KB56</accession>
<sequence length="213" mass="24202">MSRVIKIQAVIDTVCPWCFIGKRRLDRAVDAFKAANSDVSFQVSYLPFELDSQRENQLNKEASYKKKFGEERFNAMLPSITKTAAGEGINLKFGGVISRTFDSHRLIWWSNQYGKQAELVEEICKLYFERNEDVADHEALANAAENVGLVKTQALEFIKSDQGISEVRDLLRQNAFRDINGVPYYIINDKYSVSGAQESDTLVKVFSQILSKE</sequence>
<dbReference type="STRING" id="4846.A0A367KB56"/>